<comment type="caution">
    <text evidence="1">The sequence shown here is derived from an EMBL/GenBank/DDBJ whole genome shotgun (WGS) entry which is preliminary data.</text>
</comment>
<organism evidence="1 2">
    <name type="scientific">Neotamlana sargassicola</name>
    <dbReference type="NCBI Taxonomy" id="2883125"/>
    <lineage>
        <taxon>Bacteria</taxon>
        <taxon>Pseudomonadati</taxon>
        <taxon>Bacteroidota</taxon>
        <taxon>Flavobacteriia</taxon>
        <taxon>Flavobacteriales</taxon>
        <taxon>Flavobacteriaceae</taxon>
        <taxon>Neotamlana</taxon>
    </lineage>
</organism>
<reference evidence="1" key="1">
    <citation type="submission" date="2021-10" db="EMBL/GenBank/DDBJ databases">
        <title>Tamlana sargassums sp. nov., and Tamlana laminarinivorans sp. nov., two new bacteria isolated from the brown alga.</title>
        <authorList>
            <person name="Li J."/>
        </authorList>
    </citation>
    <scope>NUCLEOTIDE SEQUENCE</scope>
    <source>
        <strain evidence="1">62-3</strain>
    </source>
</reference>
<dbReference type="EMBL" id="JAJAPX010000004">
    <property type="protein sequence ID" value="MCB4808747.1"/>
    <property type="molecule type" value="Genomic_DNA"/>
</dbReference>
<evidence type="ECO:0000313" key="1">
    <source>
        <dbReference type="EMBL" id="MCB4808747.1"/>
    </source>
</evidence>
<dbReference type="InterPro" id="IPR008023">
    <property type="entry name" value="DUF748"/>
</dbReference>
<proteinExistence type="predicted"/>
<protein>
    <submittedName>
        <fullName evidence="1">DUF748 domain-containing protein</fullName>
    </submittedName>
</protein>
<evidence type="ECO:0000313" key="2">
    <source>
        <dbReference type="Proteomes" id="UP001139286"/>
    </source>
</evidence>
<sequence>MKKNSHNSKRKFYKKKRFKIIASIIILLVIARLALPYIVKNYVNKTLANIPEYYGHVEDIDISLYRGAYTIKDLYLNKVNAKSQVPFLNFPKTDISIEWKSLFKGSIVSEIIMYNPEVTYILEDQEATVNGEQAELDDWTTAITDLVPLEINHFEVHNGKVGIAQITTEPSLDLYMDDVEFTAENLRNVVENNNKLPSPISGSGVSIGNGNFNINGAINLIKTIPDLDIDFELTNASVTSVNDFTRHYGGIDFEYGNIDVFGEIAIANSYLKGYIKPMLKDSKLIGKDDGILSTIWEGFVGLFKFILKNQGTKTLATKVPLEGDLSNVNAGIFPTIINIFENGWIKAFKTEVDKDIKFNDALNNTKK</sequence>
<dbReference type="Proteomes" id="UP001139286">
    <property type="component" value="Unassembled WGS sequence"/>
</dbReference>
<dbReference type="Pfam" id="PF05359">
    <property type="entry name" value="DUF748"/>
    <property type="match status" value="1"/>
</dbReference>
<dbReference type="AlphaFoldDB" id="A0A9X1L514"/>
<name>A0A9X1L514_9FLAO</name>
<keyword evidence="2" id="KW-1185">Reference proteome</keyword>
<gene>
    <name evidence="1" type="ORF">LG651_10840</name>
</gene>
<accession>A0A9X1L514</accession>
<dbReference type="RefSeq" id="WP_226696148.1">
    <property type="nucleotide sequence ID" value="NZ_JAJAPX010000004.1"/>
</dbReference>